<accession>A0A0H2V930</accession>
<evidence type="ECO:0000313" key="3">
    <source>
        <dbReference type="Proteomes" id="UP000001410"/>
    </source>
</evidence>
<evidence type="ECO:0000256" key="1">
    <source>
        <dbReference type="SAM" id="Phobius"/>
    </source>
</evidence>
<dbReference type="AlphaFoldDB" id="A0A0H2V930"/>
<dbReference type="Proteomes" id="UP000001410">
    <property type="component" value="Chromosome"/>
</dbReference>
<feature type="transmembrane region" description="Helical" evidence="1">
    <location>
        <begin position="28"/>
        <end position="47"/>
    </location>
</feature>
<dbReference type="Pfam" id="PF09909">
    <property type="entry name" value="DUF2138"/>
    <property type="match status" value="1"/>
</dbReference>
<keyword evidence="1" id="KW-0472">Membrane</keyword>
<gene>
    <name evidence="2" type="primary">yfaA</name>
    <name evidence="2" type="ordered locus">c2772</name>
</gene>
<dbReference type="NCBIfam" id="NF008500">
    <property type="entry name" value="PRK11410.1"/>
    <property type="match status" value="1"/>
</dbReference>
<evidence type="ECO:0008006" key="4">
    <source>
        <dbReference type="Google" id="ProtNLM"/>
    </source>
</evidence>
<dbReference type="eggNOG" id="COG4685">
    <property type="taxonomic scope" value="Bacteria"/>
</dbReference>
<keyword evidence="1" id="KW-1133">Transmembrane helix</keyword>
<protein>
    <recommendedName>
        <fullName evidence="4">Membrane protein YfaA</fullName>
    </recommendedName>
</protein>
<dbReference type="STRING" id="199310.c2772"/>
<organism evidence="2 3">
    <name type="scientific">Escherichia coli O6:H1 (strain CFT073 / ATCC 700928 / UPEC)</name>
    <dbReference type="NCBI Taxonomy" id="199310"/>
    <lineage>
        <taxon>Bacteria</taxon>
        <taxon>Pseudomonadati</taxon>
        <taxon>Pseudomonadota</taxon>
        <taxon>Gammaproteobacteria</taxon>
        <taxon>Enterobacterales</taxon>
        <taxon>Enterobacteriaceae</taxon>
        <taxon>Escherichia</taxon>
    </lineage>
</organism>
<keyword evidence="1" id="KW-0812">Transmembrane</keyword>
<proteinExistence type="predicted"/>
<dbReference type="EMBL" id="AE014075">
    <property type="protein sequence ID" value="AAN81226.1"/>
    <property type="molecule type" value="Genomic_DNA"/>
</dbReference>
<keyword evidence="3" id="KW-1185">Reference proteome</keyword>
<dbReference type="HOGENOM" id="CLU_522489_0_0_6"/>
<sequence>MAVPVKNGWLYTRNVAMSGEKKAKGWRFYGLVGFGAIALLSAGVWALQYAGSGPKKTLSPLVVHNNLQIDLNEPDLFLDSDSLSQLPKDLLTIPFLHDVLSEDFVFYYQNHADRLGIEGSIRRIVYEHDLTLKDKLFSSLLDQPAQAALWHDKQGHLSHYMVLIQRSGLSKLLEPLLFAATSDSQLSKTEISSIKINSETIPVYQLRYNGNNVLMFATYQDKILAFSSSDMLFKDDQQDTEATAIASDLLSGKKRWETRFGLEARTAEKTPVRQRIVVSARLLGFGYQRLMPSFAGVRFEMGNDGWHSFVALNDESASVDASFDFTPVWNSMPAGASFCVAVPYSHGIAEEMLSHISQENDKLNGALDGGAGRCWYEDSKLQTPLFVGQFDGTAEQAQLPGKLFTQNIGAHESKAPEGVLPVSQTQQGEAQIWRREVSSRYGQYPKAQAAQPDQLMSDYFFRVSLAMQNKTLLFSLDDTLVNNALQALNKTRPAMVDVIPTDGIVPLYINPQGMAKLLRNETLTSLPKNLEPVFYNAAQTLLMPKLDALSQQPRYVMKLAQMEPGAAWQWLPITWQPL</sequence>
<dbReference type="InterPro" id="IPR018671">
    <property type="entry name" value="DUF2138"/>
</dbReference>
<reference evidence="2 3" key="1">
    <citation type="journal article" date="2002" name="Proc. Natl. Acad. Sci. U.S.A.">
        <title>Extensive mosaic structure revealed by the complete genome sequence of uropathogenic Escherichia coli.</title>
        <authorList>
            <person name="Welch R.A."/>
            <person name="Burland V."/>
            <person name="Plunkett G.III."/>
            <person name="Redford P."/>
            <person name="Roesch P."/>
            <person name="Rasko D."/>
            <person name="Buckles E.L."/>
            <person name="Liou S.R."/>
            <person name="Boutin A."/>
            <person name="Hackett J."/>
            <person name="Stroud D."/>
            <person name="Mayhew G.F."/>
            <person name="Rose D.J."/>
            <person name="Zhou S."/>
            <person name="Schwartz D.C."/>
            <person name="Perna N.T."/>
            <person name="Mobley H.L."/>
            <person name="Donnenberg M.S."/>
            <person name="Blattner F.R."/>
        </authorList>
    </citation>
    <scope>NUCLEOTIDE SEQUENCE [LARGE SCALE GENOMIC DNA]</scope>
    <source>
        <strain evidence="3">CFT073 / ATCC 700928 / UPEC</strain>
    </source>
</reference>
<dbReference type="KEGG" id="ecc:c2772"/>
<evidence type="ECO:0000313" key="2">
    <source>
        <dbReference type="EMBL" id="AAN81226.1"/>
    </source>
</evidence>
<name>A0A0H2V930_ECOL6</name>